<dbReference type="SUPFAM" id="SSF51197">
    <property type="entry name" value="Clavaminate synthase-like"/>
    <property type="match status" value="1"/>
</dbReference>
<comment type="similarity">
    <text evidence="1">Belongs to the alkB family.</text>
</comment>
<evidence type="ECO:0000259" key="3">
    <source>
        <dbReference type="PROSITE" id="PS50102"/>
    </source>
</evidence>
<comment type="caution">
    <text evidence="4">The sequence shown here is derived from an EMBL/GenBank/DDBJ whole genome shotgun (WGS) entry which is preliminary data.</text>
</comment>
<sequence length="333" mass="36689">MGLPRFTRPKGGDGGSSPNLYVANCGPAVGVSYDAIASAFSTYGALRGVYPADESGTRVIVSYFDESSAQAALKALDGHPCPDLCGRSLHIRYSVFQPPCQVHHNDSVQVALEASDLNIPGIYLMHDFVTAEEEKELLTAVDGNPWKSLAKRRVQHYGYEFRYETRNVDPKQHLGELPSFVSPILQRISMFKKLDDAARILLNQLTVNEYPPGVGLSPHIDTHSAFEGSIYSLSLAGPCIMEFRKYSEGDCFSKPAAGGDREEEDSGSRPNFLRRAIFLAPRSMLLLSGEVRYAWHHYIPHHKVCLIPALAILIPLRVSAPLIFSANDMKLAL</sequence>
<dbReference type="Gene3D" id="3.30.70.330">
    <property type="match status" value="1"/>
</dbReference>
<evidence type="ECO:0000256" key="1">
    <source>
        <dbReference type="ARBA" id="ARBA00007879"/>
    </source>
</evidence>
<gene>
    <name evidence="4" type="ORF">RJ639_015692</name>
</gene>
<dbReference type="InterPro" id="IPR032857">
    <property type="entry name" value="ALKBH4"/>
</dbReference>
<keyword evidence="2" id="KW-0694">RNA-binding</keyword>
<protein>
    <recommendedName>
        <fullName evidence="3">RRM domain-containing protein</fullName>
    </recommendedName>
</protein>
<dbReference type="AlphaFoldDB" id="A0AA88VE27"/>
<keyword evidence="5" id="KW-1185">Reference proteome</keyword>
<dbReference type="PROSITE" id="PS50102">
    <property type="entry name" value="RRM"/>
    <property type="match status" value="1"/>
</dbReference>
<dbReference type="InterPro" id="IPR012677">
    <property type="entry name" value="Nucleotide-bd_a/b_plait_sf"/>
</dbReference>
<dbReference type="GO" id="GO:0070988">
    <property type="term" value="P:demethylation"/>
    <property type="evidence" value="ECO:0007669"/>
    <property type="project" value="InterPro"/>
</dbReference>
<dbReference type="PANTHER" id="PTHR12463:SF1">
    <property type="entry name" value="2-OXOGLUTARATE AND FE-DEPENDENT OXYGENASE FAMILY PROTEIN"/>
    <property type="match status" value="1"/>
</dbReference>
<evidence type="ECO:0000313" key="4">
    <source>
        <dbReference type="EMBL" id="KAK3006454.1"/>
    </source>
</evidence>
<evidence type="ECO:0000313" key="5">
    <source>
        <dbReference type="Proteomes" id="UP001188597"/>
    </source>
</evidence>
<dbReference type="InterPro" id="IPR027450">
    <property type="entry name" value="AlkB-like"/>
</dbReference>
<name>A0AA88VE27_9ASTE</name>
<dbReference type="EMBL" id="JAVXUP010001989">
    <property type="protein sequence ID" value="KAK3006454.1"/>
    <property type="molecule type" value="Genomic_DNA"/>
</dbReference>
<dbReference type="GO" id="GO:0016491">
    <property type="term" value="F:oxidoreductase activity"/>
    <property type="evidence" value="ECO:0007669"/>
    <property type="project" value="TreeGrafter"/>
</dbReference>
<dbReference type="SUPFAM" id="SSF54928">
    <property type="entry name" value="RNA-binding domain, RBD"/>
    <property type="match status" value="1"/>
</dbReference>
<dbReference type="PANTHER" id="PTHR12463">
    <property type="entry name" value="OXYGENASE-RELATED"/>
    <property type="match status" value="1"/>
</dbReference>
<evidence type="ECO:0000256" key="2">
    <source>
        <dbReference type="PROSITE-ProRule" id="PRU00176"/>
    </source>
</evidence>
<dbReference type="InterPro" id="IPR000504">
    <property type="entry name" value="RRM_dom"/>
</dbReference>
<dbReference type="FunFam" id="2.60.120.590:FF:000018">
    <property type="entry name" value="ALKylated DNA repair protein AlkB homolog"/>
    <property type="match status" value="1"/>
</dbReference>
<dbReference type="Gene3D" id="2.60.120.590">
    <property type="entry name" value="Alpha-ketoglutarate-dependent dioxygenase AlkB-like"/>
    <property type="match status" value="1"/>
</dbReference>
<dbReference type="InterPro" id="IPR037151">
    <property type="entry name" value="AlkB-like_sf"/>
</dbReference>
<accession>A0AA88VE27</accession>
<proteinExistence type="inferred from homology"/>
<organism evidence="4 5">
    <name type="scientific">Escallonia herrerae</name>
    <dbReference type="NCBI Taxonomy" id="1293975"/>
    <lineage>
        <taxon>Eukaryota</taxon>
        <taxon>Viridiplantae</taxon>
        <taxon>Streptophyta</taxon>
        <taxon>Embryophyta</taxon>
        <taxon>Tracheophyta</taxon>
        <taxon>Spermatophyta</taxon>
        <taxon>Magnoliopsida</taxon>
        <taxon>eudicotyledons</taxon>
        <taxon>Gunneridae</taxon>
        <taxon>Pentapetalae</taxon>
        <taxon>asterids</taxon>
        <taxon>campanulids</taxon>
        <taxon>Escalloniales</taxon>
        <taxon>Escalloniaceae</taxon>
        <taxon>Escallonia</taxon>
    </lineage>
</organism>
<dbReference type="GO" id="GO:0003723">
    <property type="term" value="F:RNA binding"/>
    <property type="evidence" value="ECO:0007669"/>
    <property type="project" value="UniProtKB-UniRule"/>
</dbReference>
<dbReference type="Proteomes" id="UP001188597">
    <property type="component" value="Unassembled WGS sequence"/>
</dbReference>
<dbReference type="InterPro" id="IPR035979">
    <property type="entry name" value="RBD_domain_sf"/>
</dbReference>
<reference evidence="4" key="1">
    <citation type="submission" date="2022-12" db="EMBL/GenBank/DDBJ databases">
        <title>Draft genome assemblies for two species of Escallonia (Escalloniales).</title>
        <authorList>
            <person name="Chanderbali A."/>
            <person name="Dervinis C."/>
            <person name="Anghel I."/>
            <person name="Soltis D."/>
            <person name="Soltis P."/>
            <person name="Zapata F."/>
        </authorList>
    </citation>
    <scope>NUCLEOTIDE SEQUENCE</scope>
    <source>
        <strain evidence="4">UCBG64.0493</strain>
        <tissue evidence="4">Leaf</tissue>
    </source>
</reference>
<dbReference type="GO" id="GO:0032451">
    <property type="term" value="F:demethylase activity"/>
    <property type="evidence" value="ECO:0007669"/>
    <property type="project" value="TreeGrafter"/>
</dbReference>
<feature type="domain" description="RRM" evidence="3">
    <location>
        <begin position="18"/>
        <end position="96"/>
    </location>
</feature>
<dbReference type="Pfam" id="PF13532">
    <property type="entry name" value="2OG-FeII_Oxy_2"/>
    <property type="match status" value="1"/>
</dbReference>